<dbReference type="EMBL" id="SAUY01000015">
    <property type="protein sequence ID" value="RWR30485.1"/>
    <property type="molecule type" value="Genomic_DNA"/>
</dbReference>
<evidence type="ECO:0000313" key="2">
    <source>
        <dbReference type="EMBL" id="RWR30485.1"/>
    </source>
</evidence>
<dbReference type="Proteomes" id="UP000284451">
    <property type="component" value="Unassembled WGS sequence"/>
</dbReference>
<comment type="caution">
    <text evidence="2">The sequence shown here is derived from an EMBL/GenBank/DDBJ whole genome shotgun (WGS) entry which is preliminary data.</text>
</comment>
<proteinExistence type="predicted"/>
<gene>
    <name evidence="2" type="ORF">D2T29_12505</name>
</gene>
<organism evidence="2 3">
    <name type="scientific">Paenirhodobacter populi</name>
    <dbReference type="NCBI Taxonomy" id="2306993"/>
    <lineage>
        <taxon>Bacteria</taxon>
        <taxon>Pseudomonadati</taxon>
        <taxon>Pseudomonadota</taxon>
        <taxon>Alphaproteobacteria</taxon>
        <taxon>Rhodobacterales</taxon>
        <taxon>Rhodobacter group</taxon>
        <taxon>Paenirhodobacter</taxon>
    </lineage>
</organism>
<dbReference type="AlphaFoldDB" id="A0A443KCM9"/>
<protein>
    <submittedName>
        <fullName evidence="2">Uncharacterized protein</fullName>
    </submittedName>
</protein>
<feature type="coiled-coil region" evidence="1">
    <location>
        <begin position="37"/>
        <end position="110"/>
    </location>
</feature>
<name>A0A443KCM9_9RHOB</name>
<evidence type="ECO:0000256" key="1">
    <source>
        <dbReference type="SAM" id="Coils"/>
    </source>
</evidence>
<accession>A0A443KCM9</accession>
<reference evidence="2 3" key="1">
    <citation type="submission" date="2019-01" db="EMBL/GenBank/DDBJ databases">
        <title>Sinorhodobacter populi sp. nov. isolated from the symptomatic bark tissue of Populus euramericana canker.</title>
        <authorList>
            <person name="Xu G."/>
        </authorList>
    </citation>
    <scope>NUCLEOTIDE SEQUENCE [LARGE SCALE GENOMIC DNA]</scope>
    <source>
        <strain evidence="2 3">07D10-4-3</strain>
    </source>
</reference>
<dbReference type="RefSeq" id="WP_128232691.1">
    <property type="nucleotide sequence ID" value="NZ_SAUY01000015.1"/>
</dbReference>
<sequence>MITFYDFASYANWRDSGDSADTPVKLVGEEPASWAERYELTRQLAEAQSEITTLREKVQTLGTEGHSYRAGKIAGAEIRRAECYALRAQVEAMQGALAELERACDRLAGMRSREIYLAMIDDGQGYALAALDNARSDARAALSTPAAAAHLDDAAVDRFASAMKAKLAKKREDGRGGWSGPDCSAPILSQMLREHVEKGDPIDVANFAMMLHQRGERIESATATPQGDIYHWTKTSDSLPRKPGIRDYEQIECLIRLPNGDIEISVWNCEHEVWDDSEGDDYRYDSDYPTHWLDLAPVRAALPLPNADKGGTSE</sequence>
<keyword evidence="1" id="KW-0175">Coiled coil</keyword>
<evidence type="ECO:0000313" key="3">
    <source>
        <dbReference type="Proteomes" id="UP000284451"/>
    </source>
</evidence>
<reference evidence="2 3" key="2">
    <citation type="submission" date="2019-01" db="EMBL/GenBank/DDBJ databases">
        <authorList>
            <person name="Li Y."/>
        </authorList>
    </citation>
    <scope>NUCLEOTIDE SEQUENCE [LARGE SCALE GENOMIC DNA]</scope>
    <source>
        <strain evidence="2 3">07D10-4-3</strain>
    </source>
</reference>